<dbReference type="GO" id="GO:0031514">
    <property type="term" value="C:motile cilium"/>
    <property type="evidence" value="ECO:0007669"/>
    <property type="project" value="UniProtKB-SubCell"/>
</dbReference>
<protein>
    <recommendedName>
        <fullName evidence="5">Coiled-coil domain-containing protein 181</fullName>
    </recommendedName>
</protein>
<evidence type="ECO:0000256" key="14">
    <source>
        <dbReference type="SAM" id="MobiDB-lite"/>
    </source>
</evidence>
<feature type="compositionally biased region" description="Polar residues" evidence="14">
    <location>
        <begin position="629"/>
        <end position="639"/>
    </location>
</feature>
<evidence type="ECO:0000256" key="5">
    <source>
        <dbReference type="ARBA" id="ARBA00022306"/>
    </source>
</evidence>
<dbReference type="AlphaFoldDB" id="A0A662YQI5"/>
<feature type="compositionally biased region" description="Basic and acidic residues" evidence="14">
    <location>
        <begin position="514"/>
        <end position="523"/>
    </location>
</feature>
<comment type="caution">
    <text evidence="15">The sequence shown here is derived from an EMBL/GenBank/DDBJ whole genome shotgun (WGS) entry which is preliminary data.</text>
</comment>
<feature type="compositionally biased region" description="Basic and acidic residues" evidence="14">
    <location>
        <begin position="358"/>
        <end position="392"/>
    </location>
</feature>
<dbReference type="Proteomes" id="UP000289886">
    <property type="component" value="Unassembled WGS sequence"/>
</dbReference>
<comment type="similarity">
    <text evidence="4">Belongs to the CCDC181 family.</text>
</comment>
<feature type="compositionally biased region" description="Low complexity" evidence="14">
    <location>
        <begin position="265"/>
        <end position="277"/>
    </location>
</feature>
<evidence type="ECO:0000256" key="13">
    <source>
        <dbReference type="ARBA" id="ARBA00047162"/>
    </source>
</evidence>
<feature type="region of interest" description="Disordered" evidence="14">
    <location>
        <begin position="542"/>
        <end position="639"/>
    </location>
</feature>
<feature type="compositionally biased region" description="Basic residues" evidence="14">
    <location>
        <begin position="304"/>
        <end position="313"/>
    </location>
</feature>
<feature type="compositionally biased region" description="Basic and acidic residues" evidence="14">
    <location>
        <begin position="53"/>
        <end position="78"/>
    </location>
</feature>
<keyword evidence="11" id="KW-0206">Cytoskeleton</keyword>
<dbReference type="InterPro" id="IPR026687">
    <property type="entry name" value="CCDC181"/>
</dbReference>
<evidence type="ECO:0000256" key="2">
    <source>
        <dbReference type="ARBA" id="ARBA00004230"/>
    </source>
</evidence>
<feature type="region of interest" description="Disordered" evidence="14">
    <location>
        <begin position="53"/>
        <end position="117"/>
    </location>
</feature>
<evidence type="ECO:0000256" key="9">
    <source>
        <dbReference type="ARBA" id="ARBA00023054"/>
    </source>
</evidence>
<keyword evidence="7" id="KW-0493">Microtubule</keyword>
<accession>A0A662YQI5</accession>
<feature type="region of interest" description="Disordered" evidence="14">
    <location>
        <begin position="658"/>
        <end position="680"/>
    </location>
</feature>
<keyword evidence="12" id="KW-0966">Cell projection</keyword>
<keyword evidence="10" id="KW-0969">Cilium</keyword>
<keyword evidence="16" id="KW-1185">Reference proteome</keyword>
<feature type="compositionally biased region" description="Acidic residues" evidence="14">
    <location>
        <begin position="87"/>
        <end position="102"/>
    </location>
</feature>
<feature type="compositionally biased region" description="Polar residues" evidence="14">
    <location>
        <begin position="293"/>
        <end position="303"/>
    </location>
</feature>
<feature type="compositionally biased region" description="Polar residues" evidence="14">
    <location>
        <begin position="494"/>
        <end position="510"/>
    </location>
</feature>
<feature type="region of interest" description="Disordered" evidence="14">
    <location>
        <begin position="163"/>
        <end position="205"/>
    </location>
</feature>
<feature type="region of interest" description="Disordered" evidence="14">
    <location>
        <begin position="477"/>
        <end position="523"/>
    </location>
</feature>
<dbReference type="EMBL" id="SCEB01000534">
    <property type="protein sequence ID" value="RXM98874.1"/>
    <property type="molecule type" value="Genomic_DNA"/>
</dbReference>
<reference evidence="15 16" key="1">
    <citation type="submission" date="2019-01" db="EMBL/GenBank/DDBJ databases">
        <title>Draft Genome and Complete Hox-Cluster Characterization of the Sterlet Sturgeon (Acipenser ruthenus).</title>
        <authorList>
            <person name="Wei Q."/>
        </authorList>
    </citation>
    <scope>NUCLEOTIDE SEQUENCE [LARGE SCALE GENOMIC DNA]</scope>
    <source>
        <strain evidence="15">WHYD16114868_AA</strain>
        <tissue evidence="15">Blood</tissue>
    </source>
</reference>
<comment type="subcellular location">
    <subcellularLocation>
        <location evidence="2">Cell projection</location>
        <location evidence="2">Cilium</location>
        <location evidence="2">Flagellum</location>
    </subcellularLocation>
    <subcellularLocation>
        <location evidence="3">Cytoplasm</location>
        <location evidence="3">Cytoskeleton</location>
    </subcellularLocation>
</comment>
<dbReference type="GO" id="GO:0008017">
    <property type="term" value="F:microtubule binding"/>
    <property type="evidence" value="ECO:0007669"/>
    <property type="project" value="InterPro"/>
</dbReference>
<feature type="compositionally biased region" description="Basic residues" evidence="14">
    <location>
        <begin position="618"/>
        <end position="627"/>
    </location>
</feature>
<comment type="subunit">
    <text evidence="13">Homodimer. Interacts with HOOK1. Interacts with HOOK2. Interacts with HOOK3.</text>
</comment>
<feature type="compositionally biased region" description="Low complexity" evidence="14">
    <location>
        <begin position="579"/>
        <end position="591"/>
    </location>
</feature>
<evidence type="ECO:0000313" key="16">
    <source>
        <dbReference type="Proteomes" id="UP000289886"/>
    </source>
</evidence>
<dbReference type="GO" id="GO:0005874">
    <property type="term" value="C:microtubule"/>
    <property type="evidence" value="ECO:0007669"/>
    <property type="project" value="UniProtKB-KW"/>
</dbReference>
<comment type="function">
    <text evidence="1">Microtubule-binding protein that localizes to the microtubular manchette of elongating spermatids.</text>
</comment>
<evidence type="ECO:0000313" key="15">
    <source>
        <dbReference type="EMBL" id="RXM98874.1"/>
    </source>
</evidence>
<feature type="region of interest" description="Disordered" evidence="14">
    <location>
        <begin position="1"/>
        <end position="23"/>
    </location>
</feature>
<feature type="compositionally biased region" description="Polar residues" evidence="14">
    <location>
        <begin position="607"/>
        <end position="617"/>
    </location>
</feature>
<evidence type="ECO:0000256" key="6">
    <source>
        <dbReference type="ARBA" id="ARBA00022490"/>
    </source>
</evidence>
<dbReference type="PANTHER" id="PTHR14320:SF2">
    <property type="entry name" value="COILED-COIL DOMAIN-CONTAINING PROTEIN 181"/>
    <property type="match status" value="1"/>
</dbReference>
<feature type="compositionally biased region" description="Basic and acidic residues" evidence="14">
    <location>
        <begin position="331"/>
        <end position="350"/>
    </location>
</feature>
<keyword evidence="9" id="KW-0175">Coiled coil</keyword>
<dbReference type="PANTHER" id="PTHR14320">
    <property type="entry name" value="COILED-COIL DOMAIN-CONTAINING PROTEIN 181"/>
    <property type="match status" value="1"/>
</dbReference>
<proteinExistence type="inferred from homology"/>
<evidence type="ECO:0000256" key="7">
    <source>
        <dbReference type="ARBA" id="ARBA00022701"/>
    </source>
</evidence>
<evidence type="ECO:0000256" key="10">
    <source>
        <dbReference type="ARBA" id="ARBA00023069"/>
    </source>
</evidence>
<evidence type="ECO:0000256" key="12">
    <source>
        <dbReference type="ARBA" id="ARBA00023273"/>
    </source>
</evidence>
<evidence type="ECO:0000256" key="1">
    <source>
        <dbReference type="ARBA" id="ARBA00002213"/>
    </source>
</evidence>
<feature type="region of interest" description="Disordered" evidence="14">
    <location>
        <begin position="228"/>
        <end position="431"/>
    </location>
</feature>
<feature type="compositionally biased region" description="Polar residues" evidence="14">
    <location>
        <begin position="315"/>
        <end position="327"/>
    </location>
</feature>
<evidence type="ECO:0000256" key="8">
    <source>
        <dbReference type="ARBA" id="ARBA00022846"/>
    </source>
</evidence>
<keyword evidence="6" id="KW-0963">Cytoplasm</keyword>
<keyword evidence="8" id="KW-0282">Flagellum</keyword>
<feature type="compositionally biased region" description="Polar residues" evidence="14">
    <location>
        <begin position="180"/>
        <end position="196"/>
    </location>
</feature>
<organism evidence="15 16">
    <name type="scientific">Acipenser ruthenus</name>
    <name type="common">Sterlet sturgeon</name>
    <dbReference type="NCBI Taxonomy" id="7906"/>
    <lineage>
        <taxon>Eukaryota</taxon>
        <taxon>Metazoa</taxon>
        <taxon>Chordata</taxon>
        <taxon>Craniata</taxon>
        <taxon>Vertebrata</taxon>
        <taxon>Euteleostomi</taxon>
        <taxon>Actinopterygii</taxon>
        <taxon>Chondrostei</taxon>
        <taxon>Acipenseriformes</taxon>
        <taxon>Acipenseridae</taxon>
        <taxon>Acipenser</taxon>
    </lineage>
</organism>
<sequence>MNQKEEISNTSQEEYEDDFEKDLDWLINEEGKASEDLEDEDDIEAHIDRELEEEAIKKKTIEKEQQDHSKSVFDKNADMKSCGGEEPPPEIEPPEPVSDTDSESSYQLIKPEEVNDEMDEEAKKYIMEKIEQANRQLEDEDPVNENRERRLKFKDSLVDFVAPPLDYSEGENDNDGEITGQMSDLQISPQKGQTFPGNMGKDHSKEGKVLIEKDGKFELVSINDLESQGLLPPIPCAASEAEQRQSSPRASSRHSESCPVHDPSSRLNSASAFSSSAGEFVHVPRPPSAPKGRSSSAGHVQRNSGKRITKARRVQSANISSEHTTYALTPEQKEMRLKLEQKRERLRREDLEDEDDIEAHIDRELEEEAIKKKTIEKEQQDHSKSVFDKNADMKSCGGEEPPPEIEPPEPVSDTDSESSYQLIKPEEVNDEMDEEAKKYIMEKIEQANRQLEDEDPVNENRERRLKFKDSLVDFVAPPLDYSEGENDNDGEITGQMSDLQISPQKGQTFPGNMGKDHSKEGKVLIEKDGKFELVSINDLESQGLLPPIPCAASEAEQRQSSPRASSRHSESCPVHDPSSRLNSASAFSSSAGEFVHVPRPPSAPKGRSSSAGHVQRNSGKRITKARRVQSANISSEHTTYALTPEQKEMRLKLEQKRERLRREEEARKREEEEQKRQDNENAFHAWMMKKKDQLQEERRIHRAMEMERMNNTCSGIFSQQESPDAKEAFKQWLKQKHEQQLRDRQIEEMRRQEEESSYYIHEREECEKAFKLWLRRKKAEKHAEKQAAKERSRRLVIEARRARRMKDLLYTISEAKAFKFVDNYGYRF</sequence>
<name>A0A662YQI5_ACIRT</name>
<evidence type="ECO:0000256" key="3">
    <source>
        <dbReference type="ARBA" id="ARBA00004245"/>
    </source>
</evidence>
<evidence type="ECO:0000256" key="11">
    <source>
        <dbReference type="ARBA" id="ARBA00023212"/>
    </source>
</evidence>
<evidence type="ECO:0000256" key="4">
    <source>
        <dbReference type="ARBA" id="ARBA00005737"/>
    </source>
</evidence>
<feature type="compositionally biased region" description="Acidic residues" evidence="14">
    <location>
        <begin position="401"/>
        <end position="416"/>
    </location>
</feature>
<gene>
    <name evidence="15" type="ORF">EOD39_12512</name>
</gene>